<gene>
    <name evidence="1" type="ORF">GCM10023320_39870</name>
</gene>
<dbReference type="Proteomes" id="UP001500804">
    <property type="component" value="Unassembled WGS sequence"/>
</dbReference>
<sequence length="72" mass="7879">MGTAATNARNVLVYRFDVDEPEATPAAPEIYALAELTASVITLILLQEIGLSIPQLARLAAEHQSFWRVRKG</sequence>
<dbReference type="EMBL" id="BAABJO010000014">
    <property type="protein sequence ID" value="GAA5125458.1"/>
    <property type="molecule type" value="Genomic_DNA"/>
</dbReference>
<name>A0ABP9NMK5_9PSEU</name>
<organism evidence="1 2">
    <name type="scientific">Pseudonocardia adelaidensis</name>
    <dbReference type="NCBI Taxonomy" id="648754"/>
    <lineage>
        <taxon>Bacteria</taxon>
        <taxon>Bacillati</taxon>
        <taxon>Actinomycetota</taxon>
        <taxon>Actinomycetes</taxon>
        <taxon>Pseudonocardiales</taxon>
        <taxon>Pseudonocardiaceae</taxon>
        <taxon>Pseudonocardia</taxon>
    </lineage>
</organism>
<evidence type="ECO:0000313" key="2">
    <source>
        <dbReference type="Proteomes" id="UP001500804"/>
    </source>
</evidence>
<keyword evidence="2" id="KW-1185">Reference proteome</keyword>
<proteinExistence type="predicted"/>
<comment type="caution">
    <text evidence="1">The sequence shown here is derived from an EMBL/GenBank/DDBJ whole genome shotgun (WGS) entry which is preliminary data.</text>
</comment>
<evidence type="ECO:0008006" key="3">
    <source>
        <dbReference type="Google" id="ProtNLM"/>
    </source>
</evidence>
<reference evidence="2" key="1">
    <citation type="journal article" date="2019" name="Int. J. Syst. Evol. Microbiol.">
        <title>The Global Catalogue of Microorganisms (GCM) 10K type strain sequencing project: providing services to taxonomists for standard genome sequencing and annotation.</title>
        <authorList>
            <consortium name="The Broad Institute Genomics Platform"/>
            <consortium name="The Broad Institute Genome Sequencing Center for Infectious Disease"/>
            <person name="Wu L."/>
            <person name="Ma J."/>
        </authorList>
    </citation>
    <scope>NUCLEOTIDE SEQUENCE [LARGE SCALE GENOMIC DNA]</scope>
    <source>
        <strain evidence="2">JCM 18302</strain>
    </source>
</reference>
<accession>A0ABP9NMK5</accession>
<evidence type="ECO:0000313" key="1">
    <source>
        <dbReference type="EMBL" id="GAA5125458.1"/>
    </source>
</evidence>
<protein>
    <recommendedName>
        <fullName evidence="3">RpiR family transcriptional regulator</fullName>
    </recommendedName>
</protein>